<keyword evidence="4 7" id="KW-0812">Transmembrane</keyword>
<feature type="transmembrane region" description="Helical" evidence="7">
    <location>
        <begin position="50"/>
        <end position="72"/>
    </location>
</feature>
<protein>
    <recommendedName>
        <fullName evidence="10">Purine permease</fullName>
    </recommendedName>
</protein>
<feature type="transmembrane region" description="Helical" evidence="7">
    <location>
        <begin position="190"/>
        <end position="210"/>
    </location>
</feature>
<comment type="similarity">
    <text evidence="2">Belongs to the purine permeases (TC 2.A.7.14) family.</text>
</comment>
<dbReference type="AlphaFoldDB" id="A0AA41S299"/>
<accession>A0AA41S299</accession>
<feature type="transmembrane region" description="Helical" evidence="7">
    <location>
        <begin position="216"/>
        <end position="234"/>
    </location>
</feature>
<feature type="non-terminal residue" evidence="8">
    <location>
        <position position="1"/>
    </location>
</feature>
<comment type="caution">
    <text evidence="8">The sequence shown here is derived from an EMBL/GenBank/DDBJ whole genome shotgun (WGS) entry which is preliminary data.</text>
</comment>
<feature type="transmembrane region" description="Helical" evidence="7">
    <location>
        <begin position="161"/>
        <end position="183"/>
    </location>
</feature>
<dbReference type="Pfam" id="PF16913">
    <property type="entry name" value="PUNUT"/>
    <property type="match status" value="1"/>
</dbReference>
<dbReference type="PANTHER" id="PTHR31376">
    <property type="entry name" value="OS09G0467300 PROTEIN-RELATED"/>
    <property type="match status" value="1"/>
</dbReference>
<dbReference type="GO" id="GO:0005345">
    <property type="term" value="F:purine nucleobase transmembrane transporter activity"/>
    <property type="evidence" value="ECO:0007669"/>
    <property type="project" value="UniProtKB-ARBA"/>
</dbReference>
<dbReference type="Proteomes" id="UP001177140">
    <property type="component" value="Unassembled WGS sequence"/>
</dbReference>
<dbReference type="GO" id="GO:0015211">
    <property type="term" value="F:purine nucleoside transmembrane transporter activity"/>
    <property type="evidence" value="ECO:0007669"/>
    <property type="project" value="InterPro"/>
</dbReference>
<evidence type="ECO:0000256" key="6">
    <source>
        <dbReference type="ARBA" id="ARBA00023136"/>
    </source>
</evidence>
<proteinExistence type="inferred from homology"/>
<evidence type="ECO:0000313" key="9">
    <source>
        <dbReference type="Proteomes" id="UP001177140"/>
    </source>
</evidence>
<dbReference type="GO" id="GO:0016020">
    <property type="term" value="C:membrane"/>
    <property type="evidence" value="ECO:0007669"/>
    <property type="project" value="UniProtKB-SubCell"/>
</dbReference>
<keyword evidence="6 7" id="KW-0472">Membrane</keyword>
<feature type="transmembrane region" description="Helical" evidence="7">
    <location>
        <begin position="24"/>
        <end position="43"/>
    </location>
</feature>
<dbReference type="InterPro" id="IPR030182">
    <property type="entry name" value="PUP_plant"/>
</dbReference>
<keyword evidence="3" id="KW-0813">Transport</keyword>
<evidence type="ECO:0000256" key="1">
    <source>
        <dbReference type="ARBA" id="ARBA00004370"/>
    </source>
</evidence>
<evidence type="ECO:0000256" key="3">
    <source>
        <dbReference type="ARBA" id="ARBA00022448"/>
    </source>
</evidence>
<feature type="transmembrane region" description="Helical" evidence="7">
    <location>
        <begin position="87"/>
        <end position="112"/>
    </location>
</feature>
<dbReference type="PANTHER" id="PTHR31376:SF17">
    <property type="entry name" value="PURINE PERMEASE 21-RELATED"/>
    <property type="match status" value="1"/>
</dbReference>
<feature type="transmembrane region" description="Helical" evidence="7">
    <location>
        <begin position="124"/>
        <end position="141"/>
    </location>
</feature>
<evidence type="ECO:0000256" key="7">
    <source>
        <dbReference type="SAM" id="Phobius"/>
    </source>
</evidence>
<evidence type="ECO:0000256" key="5">
    <source>
        <dbReference type="ARBA" id="ARBA00022989"/>
    </source>
</evidence>
<evidence type="ECO:0008006" key="10">
    <source>
        <dbReference type="Google" id="ProtNLM"/>
    </source>
</evidence>
<keyword evidence="9" id="KW-1185">Reference proteome</keyword>
<gene>
    <name evidence="8" type="ORF">MKW94_023033</name>
</gene>
<comment type="subcellular location">
    <subcellularLocation>
        <location evidence="1">Membrane</location>
    </subcellularLocation>
</comment>
<evidence type="ECO:0000256" key="4">
    <source>
        <dbReference type="ARBA" id="ARBA00022692"/>
    </source>
</evidence>
<sequence length="239" mass="26699">IKSLLASTLLLGRLYYDKGGNSKWLATFVQSAGFPILLFNAILSFFLNSLNFFPCIFNYVVLLTILASLLAADTNYSDTTHVSKGKYVIGFFCTLAASAGYSLWLSLTQLAFKKVIKKKTITSVLEMQILLWHKIFGLFASGDWKGLKTEMNEYTEGKVPYVMTLVWTAITWQIFSVGTVGLIFESSSMFSNVASTLGLPIVPILAVIFFHEKLSGIKVVAILLSLWGFISYVYQFQRN</sequence>
<reference evidence="8" key="1">
    <citation type="submission" date="2022-03" db="EMBL/GenBank/DDBJ databases">
        <title>A functionally conserved STORR gene fusion in Papaver species that diverged 16.8 million years ago.</title>
        <authorList>
            <person name="Catania T."/>
        </authorList>
    </citation>
    <scope>NUCLEOTIDE SEQUENCE</scope>
    <source>
        <strain evidence="8">S-191538</strain>
    </source>
</reference>
<name>A0AA41S299_PAPNU</name>
<dbReference type="EMBL" id="JAJJMA010064796">
    <property type="protein sequence ID" value="MCL7027135.1"/>
    <property type="molecule type" value="Genomic_DNA"/>
</dbReference>
<evidence type="ECO:0000313" key="8">
    <source>
        <dbReference type="EMBL" id="MCL7027135.1"/>
    </source>
</evidence>
<evidence type="ECO:0000256" key="2">
    <source>
        <dbReference type="ARBA" id="ARBA00006213"/>
    </source>
</evidence>
<keyword evidence="5 7" id="KW-1133">Transmembrane helix</keyword>
<organism evidence="8 9">
    <name type="scientific">Papaver nudicaule</name>
    <name type="common">Iceland poppy</name>
    <dbReference type="NCBI Taxonomy" id="74823"/>
    <lineage>
        <taxon>Eukaryota</taxon>
        <taxon>Viridiplantae</taxon>
        <taxon>Streptophyta</taxon>
        <taxon>Embryophyta</taxon>
        <taxon>Tracheophyta</taxon>
        <taxon>Spermatophyta</taxon>
        <taxon>Magnoliopsida</taxon>
        <taxon>Ranunculales</taxon>
        <taxon>Papaveraceae</taxon>
        <taxon>Papaveroideae</taxon>
        <taxon>Papaver</taxon>
    </lineage>
</organism>